<evidence type="ECO:0000313" key="2">
    <source>
        <dbReference type="EMBL" id="ORY59333.1"/>
    </source>
</evidence>
<dbReference type="PANTHER" id="PTHR15615">
    <property type="match status" value="1"/>
</dbReference>
<proteinExistence type="predicted"/>
<accession>A0A1Y2DJA8</accession>
<keyword evidence="1" id="KW-1133">Transmembrane helix</keyword>
<dbReference type="STRING" id="1754190.A0A1Y2DJA8"/>
<organism evidence="2 3">
    <name type="scientific">Neocallimastix californiae</name>
    <dbReference type="NCBI Taxonomy" id="1754190"/>
    <lineage>
        <taxon>Eukaryota</taxon>
        <taxon>Fungi</taxon>
        <taxon>Fungi incertae sedis</taxon>
        <taxon>Chytridiomycota</taxon>
        <taxon>Chytridiomycota incertae sedis</taxon>
        <taxon>Neocallimastigomycetes</taxon>
        <taxon>Neocallimastigales</taxon>
        <taxon>Neocallimastigaceae</taxon>
        <taxon>Neocallimastix</taxon>
    </lineage>
</organism>
<reference evidence="2 3" key="1">
    <citation type="submission" date="2016-08" db="EMBL/GenBank/DDBJ databases">
        <title>A Parts List for Fungal Cellulosomes Revealed by Comparative Genomics.</title>
        <authorList>
            <consortium name="DOE Joint Genome Institute"/>
            <person name="Haitjema C.H."/>
            <person name="Gilmore S.P."/>
            <person name="Henske J.K."/>
            <person name="Solomon K.V."/>
            <person name="De Groot R."/>
            <person name="Kuo A."/>
            <person name="Mondo S.J."/>
            <person name="Salamov A.A."/>
            <person name="Labutti K."/>
            <person name="Zhao Z."/>
            <person name="Chiniquy J."/>
            <person name="Barry K."/>
            <person name="Brewer H.M."/>
            <person name="Purvine S.O."/>
            <person name="Wright A.T."/>
            <person name="Boxma B."/>
            <person name="Van Alen T."/>
            <person name="Hackstein J.H."/>
            <person name="Baker S.E."/>
            <person name="Grigoriev I.V."/>
            <person name="O'Malley M.A."/>
        </authorList>
    </citation>
    <scope>NUCLEOTIDE SEQUENCE [LARGE SCALE GENOMIC DNA]</scope>
    <source>
        <strain evidence="2 3">G1</strain>
    </source>
</reference>
<comment type="caution">
    <text evidence="2">The sequence shown here is derived from an EMBL/GenBank/DDBJ whole genome shotgun (WGS) entry which is preliminary data.</text>
</comment>
<dbReference type="AlphaFoldDB" id="A0A1Y2DJA8"/>
<name>A0A1Y2DJA8_9FUNG</name>
<dbReference type="InterPro" id="IPR013922">
    <property type="entry name" value="Cyclin_PHO80-like"/>
</dbReference>
<sequence>MISNSLICSPFVSPFTSDNNVNLNNQIVSKKKIFSCSKYPSEKKEIQSMMNIKAINNCYHSKKSVFESSLYQSKPETGTENNQNVKKELVTENFVGSTVNNKKKDMKEIIRNTNLVCFFLRTFNVNILKDENDNFYDKDGSLLNKAIANDLDSKNHENRSLEHFVAIILAYTILDEIFVYVSLLFVHRYLSIKARIKEVGEKTVNNNILRNQEYFKCKTAYLILAAMICASKYLDDNPYSNAAWQKLTKRSISSISELEREFLMTIDYKLYFSDTEWQEWKEWITNYKLLLESSRDSCASKKCSLQSCITVPSQSFMNNQDINSNNNDNNNTNDTNSTNEYQFIPLNNYTCNNSYNLPSPYSTRDVVTDTFPVYNIPVTFNKEKSRNINSITYQNNPYLLSIPTRAFSIENYYSPYSTISLYRSPISPLSKNYQLYCEENDSSQYPLTYNSFYSMENYNSNNCNFSEDQILLQNKMLHTSYNIPNEFLYSYSTLEKNYAHYDYNIDTTLFNQENSFIDFSEIIQLYQEKNLNFKPPVFPSL</sequence>
<dbReference type="Gene3D" id="1.10.472.10">
    <property type="entry name" value="Cyclin-like"/>
    <property type="match status" value="1"/>
</dbReference>
<protein>
    <recommendedName>
        <fullName evidence="4">Cyclin N-terminal domain-containing protein</fullName>
    </recommendedName>
</protein>
<dbReference type="Proteomes" id="UP000193920">
    <property type="component" value="Unassembled WGS sequence"/>
</dbReference>
<dbReference type="GO" id="GO:0016538">
    <property type="term" value="F:cyclin-dependent protein serine/threonine kinase regulator activity"/>
    <property type="evidence" value="ECO:0007669"/>
    <property type="project" value="TreeGrafter"/>
</dbReference>
<dbReference type="PANTHER" id="PTHR15615:SF120">
    <property type="entry name" value="CYCLIN N-TERMINAL DOMAIN-CONTAINING PROTEIN"/>
    <property type="match status" value="1"/>
</dbReference>
<feature type="transmembrane region" description="Helical" evidence="1">
    <location>
        <begin position="164"/>
        <end position="186"/>
    </location>
</feature>
<dbReference type="GO" id="GO:0019901">
    <property type="term" value="F:protein kinase binding"/>
    <property type="evidence" value="ECO:0007669"/>
    <property type="project" value="InterPro"/>
</dbReference>
<dbReference type="EMBL" id="MCOG01000064">
    <property type="protein sequence ID" value="ORY59333.1"/>
    <property type="molecule type" value="Genomic_DNA"/>
</dbReference>
<dbReference type="Pfam" id="PF08613">
    <property type="entry name" value="Cyclin"/>
    <property type="match status" value="1"/>
</dbReference>
<dbReference type="OrthoDB" id="286814at2759"/>
<evidence type="ECO:0008006" key="4">
    <source>
        <dbReference type="Google" id="ProtNLM"/>
    </source>
</evidence>
<gene>
    <name evidence="2" type="ORF">LY90DRAFT_668838</name>
</gene>
<evidence type="ECO:0000256" key="1">
    <source>
        <dbReference type="SAM" id="Phobius"/>
    </source>
</evidence>
<dbReference type="GO" id="GO:0005634">
    <property type="term" value="C:nucleus"/>
    <property type="evidence" value="ECO:0007669"/>
    <property type="project" value="TreeGrafter"/>
</dbReference>
<keyword evidence="1" id="KW-0812">Transmembrane</keyword>
<dbReference type="CDD" id="cd20557">
    <property type="entry name" value="CYCLIN_ScPCL1-like"/>
    <property type="match status" value="1"/>
</dbReference>
<keyword evidence="3" id="KW-1185">Reference proteome</keyword>
<evidence type="ECO:0000313" key="3">
    <source>
        <dbReference type="Proteomes" id="UP000193920"/>
    </source>
</evidence>
<keyword evidence="1" id="KW-0472">Membrane</keyword>
<dbReference type="GO" id="GO:0000307">
    <property type="term" value="C:cyclin-dependent protein kinase holoenzyme complex"/>
    <property type="evidence" value="ECO:0007669"/>
    <property type="project" value="TreeGrafter"/>
</dbReference>